<keyword evidence="3" id="KW-1185">Reference proteome</keyword>
<organism evidence="2 3">
    <name type="scientific">Metamycoplasma faucium</name>
    <dbReference type="NCBI Taxonomy" id="56142"/>
    <lineage>
        <taxon>Bacteria</taxon>
        <taxon>Bacillati</taxon>
        <taxon>Mycoplasmatota</taxon>
        <taxon>Mycoplasmoidales</taxon>
        <taxon>Metamycoplasmataceae</taxon>
        <taxon>Metamycoplasma</taxon>
    </lineage>
</organism>
<evidence type="ECO:0000313" key="2">
    <source>
        <dbReference type="EMBL" id="WYM97024.1"/>
    </source>
</evidence>
<dbReference type="EMBL" id="CP088155">
    <property type="protein sequence ID" value="WYM97024.1"/>
    <property type="molecule type" value="Genomic_DNA"/>
</dbReference>
<gene>
    <name evidence="2" type="ORF">LQ356_02260</name>
</gene>
<feature type="compositionally biased region" description="Basic and acidic residues" evidence="1">
    <location>
        <begin position="352"/>
        <end position="364"/>
    </location>
</feature>
<reference evidence="2" key="1">
    <citation type="submission" date="2021-11" db="EMBL/GenBank/DDBJ databases">
        <title>The first genome sequence of unculturable Mycoplasma faucium obtained by de novo assembly of metagenomic reads.</title>
        <authorList>
            <person name="Sabat A.J."/>
            <person name="Bathoorn E."/>
            <person name="Akkerboom V."/>
            <person name="Friedrich A.W."/>
        </authorList>
    </citation>
    <scope>NUCLEOTIDE SEQUENCE [LARGE SCALE GENOMIC DNA]</scope>
    <source>
        <strain evidence="2">UMCG-MFM1</strain>
    </source>
</reference>
<proteinExistence type="predicted"/>
<evidence type="ECO:0000313" key="3">
    <source>
        <dbReference type="Proteomes" id="UP001622612"/>
    </source>
</evidence>
<dbReference type="Proteomes" id="UP001622612">
    <property type="component" value="Chromosome"/>
</dbReference>
<protein>
    <submittedName>
        <fullName evidence="2">Uncharacterized protein</fullName>
    </submittedName>
</protein>
<sequence length="372" mass="44367">MPTKEHSQTLKLSVKSSKFWLDKFVYFDSLKNQNTSNELVEEITDNDLISKLKIKIVNTCDFRELALVINESLCIFTFTMTSWFVFDFKKEYVIIPTKEIKFDSIKSRFNANMSMENIMNYFHEHNQKNSNSEEKYRLFYNIILANGMKLSFEITLDALYKYNIYLKEGLFFDVVDWKIKPTNEISWMDIQKYKYKDELIQEISSFEKYKNNLSFLDENINYVLKSAKKYDFDINDRVSSRYKLEILFRNTYYDEFYGRFCAHENNDEYNDSNKYDEDEVSQSEFEESLTQMAAELFASAQAMNIPVEKMRDHFVKSYDDFIANSPSPKLGKEAFEYFMSIIDQLIEKVTPDERAKINDNKHEDDFDDNPIN</sequence>
<feature type="region of interest" description="Disordered" evidence="1">
    <location>
        <begin position="352"/>
        <end position="372"/>
    </location>
</feature>
<dbReference type="RefSeq" id="WP_405311220.1">
    <property type="nucleotide sequence ID" value="NZ_CP088155.1"/>
</dbReference>
<accession>A0ABZ2TKW3</accession>
<evidence type="ECO:0000256" key="1">
    <source>
        <dbReference type="SAM" id="MobiDB-lite"/>
    </source>
</evidence>
<name>A0ABZ2TKW3_9BACT</name>